<gene>
    <name evidence="6" type="ORF">SAMN02745138_01958</name>
</gene>
<dbReference type="CDD" id="cd05466">
    <property type="entry name" value="PBP2_LTTR_substrate"/>
    <property type="match status" value="1"/>
</dbReference>
<name>A0A1M6TID5_9FIRM</name>
<dbReference type="PANTHER" id="PTHR30126">
    <property type="entry name" value="HTH-TYPE TRANSCRIPTIONAL REGULATOR"/>
    <property type="match status" value="1"/>
</dbReference>
<keyword evidence="4" id="KW-0804">Transcription</keyword>
<evidence type="ECO:0000313" key="6">
    <source>
        <dbReference type="EMBL" id="SHK56636.1"/>
    </source>
</evidence>
<protein>
    <submittedName>
        <fullName evidence="6">DNA-binding transcriptional regulator, LysR family</fullName>
    </submittedName>
</protein>
<keyword evidence="7" id="KW-1185">Reference proteome</keyword>
<keyword evidence="2" id="KW-0805">Transcription regulation</keyword>
<evidence type="ECO:0000256" key="3">
    <source>
        <dbReference type="ARBA" id="ARBA00023125"/>
    </source>
</evidence>
<dbReference type="Gene3D" id="3.40.190.290">
    <property type="match status" value="1"/>
</dbReference>
<dbReference type="InterPro" id="IPR036388">
    <property type="entry name" value="WH-like_DNA-bd_sf"/>
</dbReference>
<dbReference type="SUPFAM" id="SSF53850">
    <property type="entry name" value="Periplasmic binding protein-like II"/>
    <property type="match status" value="1"/>
</dbReference>
<dbReference type="Pfam" id="PF00126">
    <property type="entry name" value="HTH_1"/>
    <property type="match status" value="1"/>
</dbReference>
<accession>A0A1M6TID5</accession>
<keyword evidence="3 6" id="KW-0238">DNA-binding</keyword>
<sequence>MKIEQIRQVLSIYQSGSINKAAQNLFLSQPYISNSLKSLERELQQKIFIRSYNGIQLTEFGKIFIQNAQGLLKYADQIEYAAKDFSAAQIPLSFSVSVSYLLFAQVVFRDLMERYENSAVNFRYNQTSVSEILMDVYDRSVELGLISIPTIDKRKWLAKMEIDDIIYEPIYSSKPAAMFSVHHQAERDQKEISIKELHEFPLTIIAEKFPILDVVNKKMRTVMGAKTLIEVNDRTTAHEFIQNKNAYACVVNCTPAYKNVPFFSYAQVLPIKDAPFDFEIGWVYRKDTYHSALAVEFMQKIESLFLDEKENNEKHKGKKLDNDR</sequence>
<dbReference type="PROSITE" id="PS50931">
    <property type="entry name" value="HTH_LYSR"/>
    <property type="match status" value="1"/>
</dbReference>
<evidence type="ECO:0000313" key="7">
    <source>
        <dbReference type="Proteomes" id="UP000183975"/>
    </source>
</evidence>
<dbReference type="SUPFAM" id="SSF46785">
    <property type="entry name" value="Winged helix' DNA-binding domain"/>
    <property type="match status" value="1"/>
</dbReference>
<reference evidence="6 7" key="1">
    <citation type="submission" date="2016-11" db="EMBL/GenBank/DDBJ databases">
        <authorList>
            <person name="Jaros S."/>
            <person name="Januszkiewicz K."/>
            <person name="Wedrychowicz H."/>
        </authorList>
    </citation>
    <scope>NUCLEOTIDE SEQUENCE [LARGE SCALE GENOMIC DNA]</scope>
    <source>
        <strain evidence="6 7">DSM 14214</strain>
    </source>
</reference>
<dbReference type="PRINTS" id="PR00039">
    <property type="entry name" value="HTHLYSR"/>
</dbReference>
<evidence type="ECO:0000256" key="2">
    <source>
        <dbReference type="ARBA" id="ARBA00023015"/>
    </source>
</evidence>
<dbReference type="AlphaFoldDB" id="A0A1M6TID5"/>
<dbReference type="Proteomes" id="UP000183975">
    <property type="component" value="Unassembled WGS sequence"/>
</dbReference>
<dbReference type="GO" id="GO:0019344">
    <property type="term" value="P:cysteine biosynthetic process"/>
    <property type="evidence" value="ECO:0007669"/>
    <property type="project" value="TreeGrafter"/>
</dbReference>
<comment type="similarity">
    <text evidence="1">Belongs to the LysR transcriptional regulatory family.</text>
</comment>
<dbReference type="Gene3D" id="1.10.10.10">
    <property type="entry name" value="Winged helix-like DNA-binding domain superfamily/Winged helix DNA-binding domain"/>
    <property type="match status" value="1"/>
</dbReference>
<dbReference type="InterPro" id="IPR005119">
    <property type="entry name" value="LysR_subst-bd"/>
</dbReference>
<dbReference type="Pfam" id="PF03466">
    <property type="entry name" value="LysR_substrate"/>
    <property type="match status" value="1"/>
</dbReference>
<evidence type="ECO:0000259" key="5">
    <source>
        <dbReference type="PROSITE" id="PS50931"/>
    </source>
</evidence>
<proteinExistence type="inferred from homology"/>
<dbReference type="InterPro" id="IPR000847">
    <property type="entry name" value="LysR_HTH_N"/>
</dbReference>
<feature type="domain" description="HTH lysR-type" evidence="5">
    <location>
        <begin position="1"/>
        <end position="58"/>
    </location>
</feature>
<evidence type="ECO:0000256" key="1">
    <source>
        <dbReference type="ARBA" id="ARBA00009437"/>
    </source>
</evidence>
<dbReference type="EMBL" id="FRAH01000033">
    <property type="protein sequence ID" value="SHK56636.1"/>
    <property type="molecule type" value="Genomic_DNA"/>
</dbReference>
<organism evidence="6 7">
    <name type="scientific">Anaerotignum lactatifermentans DSM 14214</name>
    <dbReference type="NCBI Taxonomy" id="1121323"/>
    <lineage>
        <taxon>Bacteria</taxon>
        <taxon>Bacillati</taxon>
        <taxon>Bacillota</taxon>
        <taxon>Clostridia</taxon>
        <taxon>Lachnospirales</taxon>
        <taxon>Anaerotignaceae</taxon>
        <taxon>Anaerotignum</taxon>
    </lineage>
</organism>
<dbReference type="OrthoDB" id="9785745at2"/>
<evidence type="ECO:0000256" key="4">
    <source>
        <dbReference type="ARBA" id="ARBA00023163"/>
    </source>
</evidence>
<dbReference type="GO" id="GO:0003700">
    <property type="term" value="F:DNA-binding transcription factor activity"/>
    <property type="evidence" value="ECO:0007669"/>
    <property type="project" value="InterPro"/>
</dbReference>
<dbReference type="RefSeq" id="WP_072851357.1">
    <property type="nucleotide sequence ID" value="NZ_FRAH01000033.1"/>
</dbReference>
<dbReference type="InterPro" id="IPR036390">
    <property type="entry name" value="WH_DNA-bd_sf"/>
</dbReference>
<dbReference type="PANTHER" id="PTHR30126:SF6">
    <property type="entry name" value="HTH-TYPE TRANSCRIPTIONAL REGULATOR CYSB-RELATED"/>
    <property type="match status" value="1"/>
</dbReference>
<dbReference type="GO" id="GO:0000976">
    <property type="term" value="F:transcription cis-regulatory region binding"/>
    <property type="evidence" value="ECO:0007669"/>
    <property type="project" value="TreeGrafter"/>
</dbReference>